<reference evidence="2" key="2">
    <citation type="submission" date="2023-04" db="EMBL/GenBank/DDBJ databases">
        <authorList>
            <person name="Bruccoleri R.E."/>
            <person name="Oakeley E.J."/>
            <person name="Faust A.-M."/>
            <person name="Dessus-Babus S."/>
            <person name="Altorfer M."/>
            <person name="Burckhardt D."/>
            <person name="Oertli M."/>
            <person name="Naumann U."/>
            <person name="Petersen F."/>
            <person name="Wong J."/>
        </authorList>
    </citation>
    <scope>NUCLEOTIDE SEQUENCE</scope>
    <source>
        <strain evidence="2">GSM-AAB239-AS_SAM_17_03QT</strain>
        <tissue evidence="2">Leaf</tissue>
    </source>
</reference>
<proteinExistence type="predicted"/>
<accession>A0AAX6DP85</accession>
<keyword evidence="2" id="KW-0378">Hydrolase</keyword>
<feature type="compositionally biased region" description="Basic and acidic residues" evidence="1">
    <location>
        <begin position="171"/>
        <end position="184"/>
    </location>
</feature>
<dbReference type="PANTHER" id="PTHR33130">
    <property type="entry name" value="PUTATIVE (DUF1639)-RELATED"/>
    <property type="match status" value="1"/>
</dbReference>
<dbReference type="InterPro" id="IPR012438">
    <property type="entry name" value="DUF1639"/>
</dbReference>
<dbReference type="AlphaFoldDB" id="A0AAX6DP85"/>
<feature type="region of interest" description="Disordered" evidence="1">
    <location>
        <begin position="1"/>
        <end position="23"/>
    </location>
</feature>
<sequence>MVINAENPSPPPDPMAAAAAAPARSLHNFSSFPILNTWGHRKVLRCLNVNHKGETIRSSSPPSPLPAQPPAQASSSSESPSTPRSEEEEADDESLNRLRDKLFGHYQKAVHHINLVSRSPARTAPEPPPWNLRKRRAAPARDPSLSPPPRPPTRARPPSEVAGGHARTVRLRSEAVERKEEPPRPRFSISLSAREIDEDIYALTGSRARWRPRKRPRAVQKHLDMVFPGAWLTEITADTYKVPE</sequence>
<feature type="region of interest" description="Disordered" evidence="1">
    <location>
        <begin position="53"/>
        <end position="94"/>
    </location>
</feature>
<feature type="compositionally biased region" description="Pro residues" evidence="1">
    <location>
        <begin position="145"/>
        <end position="155"/>
    </location>
</feature>
<comment type="caution">
    <text evidence="2">The sequence shown here is derived from an EMBL/GenBank/DDBJ whole genome shotgun (WGS) entry which is preliminary data.</text>
</comment>
<dbReference type="GO" id="GO:0016787">
    <property type="term" value="F:hydrolase activity"/>
    <property type="evidence" value="ECO:0007669"/>
    <property type="project" value="UniProtKB-KW"/>
</dbReference>
<reference evidence="2" key="1">
    <citation type="journal article" date="2023" name="GigaByte">
        <title>Genome assembly of the bearded iris, Iris pallida Lam.</title>
        <authorList>
            <person name="Bruccoleri R.E."/>
            <person name="Oakeley E.J."/>
            <person name="Faust A.M.E."/>
            <person name="Altorfer M."/>
            <person name="Dessus-Babus S."/>
            <person name="Burckhardt D."/>
            <person name="Oertli M."/>
            <person name="Naumann U."/>
            <person name="Petersen F."/>
            <person name="Wong J."/>
        </authorList>
    </citation>
    <scope>NUCLEOTIDE SEQUENCE</scope>
    <source>
        <strain evidence="2">GSM-AAB239-AS_SAM_17_03QT</strain>
    </source>
</reference>
<dbReference type="EMBL" id="JANAVB010043017">
    <property type="protein sequence ID" value="KAJ6793505.1"/>
    <property type="molecule type" value="Genomic_DNA"/>
</dbReference>
<dbReference type="Proteomes" id="UP001140949">
    <property type="component" value="Unassembled WGS sequence"/>
</dbReference>
<protein>
    <submittedName>
        <fullName evidence="2">Ubiquitin carboxyl-terminal hydrolase 51</fullName>
    </submittedName>
</protein>
<feature type="region of interest" description="Disordered" evidence="1">
    <location>
        <begin position="114"/>
        <end position="186"/>
    </location>
</feature>
<evidence type="ECO:0000313" key="3">
    <source>
        <dbReference type="Proteomes" id="UP001140949"/>
    </source>
</evidence>
<gene>
    <name evidence="2" type="ORF">M6B38_236470</name>
</gene>
<feature type="compositionally biased region" description="Low complexity" evidence="1">
    <location>
        <begin position="70"/>
        <end position="83"/>
    </location>
</feature>
<dbReference type="Pfam" id="PF07797">
    <property type="entry name" value="DUF1639"/>
    <property type="match status" value="1"/>
</dbReference>
<evidence type="ECO:0000313" key="2">
    <source>
        <dbReference type="EMBL" id="KAJ6793505.1"/>
    </source>
</evidence>
<evidence type="ECO:0000256" key="1">
    <source>
        <dbReference type="SAM" id="MobiDB-lite"/>
    </source>
</evidence>
<organism evidence="2 3">
    <name type="scientific">Iris pallida</name>
    <name type="common">Sweet iris</name>
    <dbReference type="NCBI Taxonomy" id="29817"/>
    <lineage>
        <taxon>Eukaryota</taxon>
        <taxon>Viridiplantae</taxon>
        <taxon>Streptophyta</taxon>
        <taxon>Embryophyta</taxon>
        <taxon>Tracheophyta</taxon>
        <taxon>Spermatophyta</taxon>
        <taxon>Magnoliopsida</taxon>
        <taxon>Liliopsida</taxon>
        <taxon>Asparagales</taxon>
        <taxon>Iridaceae</taxon>
        <taxon>Iridoideae</taxon>
        <taxon>Irideae</taxon>
        <taxon>Iris</taxon>
    </lineage>
</organism>
<keyword evidence="3" id="KW-1185">Reference proteome</keyword>
<dbReference type="PANTHER" id="PTHR33130:SF86">
    <property type="entry name" value="OS01G0132500 PROTEIN"/>
    <property type="match status" value="1"/>
</dbReference>
<name>A0AAX6DP85_IRIPA</name>